<comment type="caution">
    <text evidence="1">The sequence shown here is derived from an EMBL/GenBank/DDBJ whole genome shotgun (WGS) entry which is preliminary data.</text>
</comment>
<evidence type="ECO:0000313" key="1">
    <source>
        <dbReference type="EMBL" id="POW17304.1"/>
    </source>
</evidence>
<dbReference type="VEuPathDB" id="FungiDB:PSTT_00672"/>
<protein>
    <submittedName>
        <fullName evidence="1">Uncharacterized protein</fullName>
    </submittedName>
</protein>
<dbReference type="VEuPathDB" id="FungiDB:PSHT_05710"/>
<dbReference type="EMBL" id="PKSL01000003">
    <property type="protein sequence ID" value="POW17304.1"/>
    <property type="molecule type" value="Genomic_DNA"/>
</dbReference>
<dbReference type="Proteomes" id="UP000239156">
    <property type="component" value="Unassembled WGS sequence"/>
</dbReference>
<gene>
    <name evidence="1" type="ORF">PSTT_00672</name>
</gene>
<dbReference type="VEuPathDB" id="FungiDB:PSHT_05714"/>
<name>A0A2S4W697_9BASI</name>
<accession>A0A2S4W697</accession>
<sequence>MENLILNSITLIRSSTFLTLLLHLVPTHKIMMNFRFALIAVMSLLAAHPQCAVASNGKDPTTCFTDVKVDRTDCMKALGEIVFDASGETTVQRISGNCYVQINKPSWVGISQAQVQSSVNKILSSCSPQAGSTKFTVKGAEVLVKLGNRSPKDSWETPFDADFPFDQETCLSVTGLPIRYRPLLEDSVAFDWGRKSEMIIEHNTCQLKFSTSDGSAIVAPIFEVMHAMNKLFKCDKEYERSRWSEREDLHSKQTIMMNFRFALIAVMSLLAAHSQCAVASNGKDPTTCFTDVKVDRTDCMKALGEIVYDASGETTVQRISGNCYVQINKPSWVGISQAQVQSSVNKILSSCSPQAGSTKFTVKGAEVLVKLGNRSPKDSWETPFDADFPYDQETCLSVTGTNPIVIRDCMSASNKIPTVTKEDSVAFDWGRKSEMIIEHNTCQSVHTRSNFPIVSSQAQVQSSVDKILNSCSPQAGSTKLTVKGAEVLVKLGNRSPKDSWQTPFDADFPFDQETCLSVTGTKPIQREDCMQALNNIPFGREGNSVGFLWERKPEMIAQHQSCQLKVSTSDGSSIVAKPYELMNGMSRLFKCDKQWGIISIKGAAGPNGRTYIQMQST</sequence>
<dbReference type="AlphaFoldDB" id="A0A2S4W697"/>
<proteinExistence type="predicted"/>
<evidence type="ECO:0000313" key="2">
    <source>
        <dbReference type="Proteomes" id="UP000239156"/>
    </source>
</evidence>
<keyword evidence="2" id="KW-1185">Reference proteome</keyword>
<reference evidence="1" key="1">
    <citation type="submission" date="2017-12" db="EMBL/GenBank/DDBJ databases">
        <title>Gene loss provides genomic basis for host adaptation in cereal stripe rust fungi.</title>
        <authorList>
            <person name="Xia C."/>
        </authorList>
    </citation>
    <scope>NUCLEOTIDE SEQUENCE [LARGE SCALE GENOMIC DNA]</scope>
    <source>
        <strain evidence="1">93-210</strain>
    </source>
</reference>
<organism evidence="1 2">
    <name type="scientific">Puccinia striiformis</name>
    <dbReference type="NCBI Taxonomy" id="27350"/>
    <lineage>
        <taxon>Eukaryota</taxon>
        <taxon>Fungi</taxon>
        <taxon>Dikarya</taxon>
        <taxon>Basidiomycota</taxon>
        <taxon>Pucciniomycotina</taxon>
        <taxon>Pucciniomycetes</taxon>
        <taxon>Pucciniales</taxon>
        <taxon>Pucciniaceae</taxon>
        <taxon>Puccinia</taxon>
    </lineage>
</organism>